<sequence length="172" mass="19932">MIATHNTHYTYQEDPTRKIHRKAARYTNVQFSQSRTPVQTVFASPHPVNSIIVTPFVQHNERRIITTHACKECRLHHKSCNGERPCLRCRDKGLCCESVPRKRTTRKSSTQNVVKPTLNTPISEEDRLYQTMYDMLQKSFLNLHSAKIKKPERCRSIINKVAVQVSEPTVTM</sequence>
<dbReference type="InterPro" id="IPR001138">
    <property type="entry name" value="Zn2Cys6_DnaBD"/>
</dbReference>
<accession>A0AAW2ZNF1</accession>
<dbReference type="Proteomes" id="UP001431209">
    <property type="component" value="Unassembled WGS sequence"/>
</dbReference>
<dbReference type="CDD" id="cd00067">
    <property type="entry name" value="GAL4"/>
    <property type="match status" value="1"/>
</dbReference>
<name>A0AAW2ZNF1_9EUKA</name>
<gene>
    <name evidence="2" type="ORF">AKO1_009666</name>
</gene>
<reference evidence="2 3" key="1">
    <citation type="submission" date="2024-03" db="EMBL/GenBank/DDBJ databases">
        <title>The Acrasis kona genome and developmental transcriptomes reveal deep origins of eukaryotic multicellular pathways.</title>
        <authorList>
            <person name="Sheikh S."/>
            <person name="Fu C.-J."/>
            <person name="Brown M.W."/>
            <person name="Baldauf S.L."/>
        </authorList>
    </citation>
    <scope>NUCLEOTIDE SEQUENCE [LARGE SCALE GENOMIC DNA]</scope>
    <source>
        <strain evidence="2 3">ATCC MYA-3509</strain>
    </source>
</reference>
<evidence type="ECO:0000259" key="1">
    <source>
        <dbReference type="PROSITE" id="PS50048"/>
    </source>
</evidence>
<comment type="caution">
    <text evidence="2">The sequence shown here is derived from an EMBL/GenBank/DDBJ whole genome shotgun (WGS) entry which is preliminary data.</text>
</comment>
<protein>
    <submittedName>
        <fullName evidence="2">Transcription activator of gluconeogenesis ERT1</fullName>
    </submittedName>
</protein>
<keyword evidence="3" id="KW-1185">Reference proteome</keyword>
<evidence type="ECO:0000313" key="2">
    <source>
        <dbReference type="EMBL" id="KAL0490711.1"/>
    </source>
</evidence>
<organism evidence="2 3">
    <name type="scientific">Acrasis kona</name>
    <dbReference type="NCBI Taxonomy" id="1008807"/>
    <lineage>
        <taxon>Eukaryota</taxon>
        <taxon>Discoba</taxon>
        <taxon>Heterolobosea</taxon>
        <taxon>Tetramitia</taxon>
        <taxon>Eutetramitia</taxon>
        <taxon>Acrasidae</taxon>
        <taxon>Acrasis</taxon>
    </lineage>
</organism>
<proteinExistence type="predicted"/>
<evidence type="ECO:0000313" key="3">
    <source>
        <dbReference type="Proteomes" id="UP001431209"/>
    </source>
</evidence>
<dbReference type="GO" id="GO:0008270">
    <property type="term" value="F:zinc ion binding"/>
    <property type="evidence" value="ECO:0007669"/>
    <property type="project" value="InterPro"/>
</dbReference>
<dbReference type="GO" id="GO:0000981">
    <property type="term" value="F:DNA-binding transcription factor activity, RNA polymerase II-specific"/>
    <property type="evidence" value="ECO:0007669"/>
    <property type="project" value="InterPro"/>
</dbReference>
<feature type="domain" description="Zn(2)-C6 fungal-type" evidence="1">
    <location>
        <begin position="69"/>
        <end position="96"/>
    </location>
</feature>
<dbReference type="PROSITE" id="PS50048">
    <property type="entry name" value="ZN2_CY6_FUNGAL_2"/>
    <property type="match status" value="1"/>
</dbReference>
<dbReference type="EMBL" id="JAOPGA020001709">
    <property type="protein sequence ID" value="KAL0490711.1"/>
    <property type="molecule type" value="Genomic_DNA"/>
</dbReference>
<dbReference type="SUPFAM" id="SSF57701">
    <property type="entry name" value="Zn2/Cys6 DNA-binding domain"/>
    <property type="match status" value="1"/>
</dbReference>
<dbReference type="AlphaFoldDB" id="A0AAW2ZNF1"/>
<dbReference type="InterPro" id="IPR036864">
    <property type="entry name" value="Zn2-C6_fun-type_DNA-bd_sf"/>
</dbReference>
<dbReference type="Pfam" id="PF00172">
    <property type="entry name" value="Zn_clus"/>
    <property type="match status" value="1"/>
</dbReference>
<dbReference type="Gene3D" id="4.10.240.10">
    <property type="entry name" value="Zn(2)-C6 fungal-type DNA-binding domain"/>
    <property type="match status" value="1"/>
</dbReference>